<dbReference type="EMBL" id="QGNW01002172">
    <property type="protein sequence ID" value="RVW24503.1"/>
    <property type="molecule type" value="Genomic_DNA"/>
</dbReference>
<accession>A0A438CMS6</accession>
<evidence type="ECO:0000313" key="2">
    <source>
        <dbReference type="EMBL" id="RVW24503.1"/>
    </source>
</evidence>
<reference evidence="2 3" key="1">
    <citation type="journal article" date="2018" name="PLoS Genet.">
        <title>Population sequencing reveals clonal diversity and ancestral inbreeding in the grapevine cultivar Chardonnay.</title>
        <authorList>
            <person name="Roach M.J."/>
            <person name="Johnson D.L."/>
            <person name="Bohlmann J."/>
            <person name="van Vuuren H.J."/>
            <person name="Jones S.J."/>
            <person name="Pretorius I.S."/>
            <person name="Schmidt S.A."/>
            <person name="Borneman A.R."/>
        </authorList>
    </citation>
    <scope>NUCLEOTIDE SEQUENCE [LARGE SCALE GENOMIC DNA]</scope>
    <source>
        <strain evidence="3">cv. Chardonnay</strain>
        <tissue evidence="2">Leaf</tissue>
    </source>
</reference>
<feature type="signal peptide" evidence="1">
    <location>
        <begin position="1"/>
        <end position="23"/>
    </location>
</feature>
<proteinExistence type="predicted"/>
<dbReference type="Proteomes" id="UP000288805">
    <property type="component" value="Unassembled WGS sequence"/>
</dbReference>
<sequence length="75" mass="8081">MVGKATISVLILALLLLTTPSSSLPLISDPTCTPFYCQGRVDAFHVQREEVLSWSTCTISPAVPRRDVAAPEPGR</sequence>
<name>A0A438CMS6_VITVI</name>
<feature type="chain" id="PRO_5019202079" description="Secreted protein" evidence="1">
    <location>
        <begin position="24"/>
        <end position="75"/>
    </location>
</feature>
<evidence type="ECO:0000256" key="1">
    <source>
        <dbReference type="SAM" id="SignalP"/>
    </source>
</evidence>
<comment type="caution">
    <text evidence="2">The sequence shown here is derived from an EMBL/GenBank/DDBJ whole genome shotgun (WGS) entry which is preliminary data.</text>
</comment>
<evidence type="ECO:0000313" key="3">
    <source>
        <dbReference type="Proteomes" id="UP000288805"/>
    </source>
</evidence>
<keyword evidence="1" id="KW-0732">Signal</keyword>
<gene>
    <name evidence="2" type="ORF">CK203_082132</name>
</gene>
<organism evidence="2 3">
    <name type="scientific">Vitis vinifera</name>
    <name type="common">Grape</name>
    <dbReference type="NCBI Taxonomy" id="29760"/>
    <lineage>
        <taxon>Eukaryota</taxon>
        <taxon>Viridiplantae</taxon>
        <taxon>Streptophyta</taxon>
        <taxon>Embryophyta</taxon>
        <taxon>Tracheophyta</taxon>
        <taxon>Spermatophyta</taxon>
        <taxon>Magnoliopsida</taxon>
        <taxon>eudicotyledons</taxon>
        <taxon>Gunneridae</taxon>
        <taxon>Pentapetalae</taxon>
        <taxon>rosids</taxon>
        <taxon>Vitales</taxon>
        <taxon>Vitaceae</taxon>
        <taxon>Viteae</taxon>
        <taxon>Vitis</taxon>
    </lineage>
</organism>
<protein>
    <recommendedName>
        <fullName evidence="4">Secreted protein</fullName>
    </recommendedName>
</protein>
<dbReference type="AlphaFoldDB" id="A0A438CMS6"/>
<evidence type="ECO:0008006" key="4">
    <source>
        <dbReference type="Google" id="ProtNLM"/>
    </source>
</evidence>